<proteinExistence type="predicted"/>
<name>A0A1X6N3Z7_9APHY</name>
<accession>A0A1X6N3Z7</accession>
<protein>
    <submittedName>
        <fullName evidence="1">Uncharacterized protein</fullName>
    </submittedName>
</protein>
<dbReference type="EMBL" id="KZ110595">
    <property type="protein sequence ID" value="OSX63250.1"/>
    <property type="molecule type" value="Genomic_DNA"/>
</dbReference>
<evidence type="ECO:0000313" key="2">
    <source>
        <dbReference type="Proteomes" id="UP000194127"/>
    </source>
</evidence>
<dbReference type="OrthoDB" id="2322499at2759"/>
<evidence type="ECO:0000313" key="1">
    <source>
        <dbReference type="EMBL" id="OSX63250.1"/>
    </source>
</evidence>
<dbReference type="RefSeq" id="XP_024340044.1">
    <property type="nucleotide sequence ID" value="XM_024485051.1"/>
</dbReference>
<gene>
    <name evidence="1" type="ORF">POSPLADRAFT_1139531</name>
</gene>
<feature type="non-terminal residue" evidence="1">
    <location>
        <position position="1"/>
    </location>
</feature>
<dbReference type="AlphaFoldDB" id="A0A1X6N3Z7"/>
<sequence length="88" mass="10518">YLTPQDLLHLAWTIKQFRAFLMKRTSAYLWKVSRCNIPDLPECPPYLSEPAYANLVFFNHCHACLKKNIKTIFWEFSARYCTSCRLKR</sequence>
<organism evidence="1 2">
    <name type="scientific">Postia placenta MAD-698-R-SB12</name>
    <dbReference type="NCBI Taxonomy" id="670580"/>
    <lineage>
        <taxon>Eukaryota</taxon>
        <taxon>Fungi</taxon>
        <taxon>Dikarya</taxon>
        <taxon>Basidiomycota</taxon>
        <taxon>Agaricomycotina</taxon>
        <taxon>Agaricomycetes</taxon>
        <taxon>Polyporales</taxon>
        <taxon>Adustoporiaceae</taxon>
        <taxon>Rhodonia</taxon>
    </lineage>
</organism>
<dbReference type="GeneID" id="36330000"/>
<dbReference type="Proteomes" id="UP000194127">
    <property type="component" value="Unassembled WGS sequence"/>
</dbReference>
<keyword evidence="2" id="KW-1185">Reference proteome</keyword>
<reference evidence="1 2" key="1">
    <citation type="submission" date="2017-04" db="EMBL/GenBank/DDBJ databases">
        <title>Genome Sequence of the Model Brown-Rot Fungus Postia placenta SB12.</title>
        <authorList>
            <consortium name="DOE Joint Genome Institute"/>
            <person name="Gaskell J."/>
            <person name="Kersten P."/>
            <person name="Larrondo L.F."/>
            <person name="Canessa P."/>
            <person name="Martinez D."/>
            <person name="Hibbett D."/>
            <person name="Schmoll M."/>
            <person name="Kubicek C.P."/>
            <person name="Martinez A.T."/>
            <person name="Yadav J."/>
            <person name="Master E."/>
            <person name="Magnuson J.K."/>
            <person name="James T."/>
            <person name="Yaver D."/>
            <person name="Berka R."/>
            <person name="Labutti K."/>
            <person name="Lipzen A."/>
            <person name="Aerts A."/>
            <person name="Barry K."/>
            <person name="Henrissat B."/>
            <person name="Blanchette R."/>
            <person name="Grigoriev I."/>
            <person name="Cullen D."/>
        </authorList>
    </citation>
    <scope>NUCLEOTIDE SEQUENCE [LARGE SCALE GENOMIC DNA]</scope>
    <source>
        <strain evidence="1 2">MAD-698-R-SB12</strain>
    </source>
</reference>